<organism evidence="4 5">
    <name type="scientific">Macrostomum lignano</name>
    <dbReference type="NCBI Taxonomy" id="282301"/>
    <lineage>
        <taxon>Eukaryota</taxon>
        <taxon>Metazoa</taxon>
        <taxon>Spiralia</taxon>
        <taxon>Lophotrochozoa</taxon>
        <taxon>Platyhelminthes</taxon>
        <taxon>Rhabditophora</taxon>
        <taxon>Macrostomorpha</taxon>
        <taxon>Macrostomida</taxon>
        <taxon>Macrostomidae</taxon>
        <taxon>Macrostomum</taxon>
    </lineage>
</organism>
<feature type="compositionally biased region" description="Basic and acidic residues" evidence="3">
    <location>
        <begin position="403"/>
        <end position="413"/>
    </location>
</feature>
<dbReference type="PANTHER" id="PTHR46613">
    <property type="entry name" value="RADIAL SPOKE HEAD 10 HOMOLOG B-RELATED"/>
    <property type="match status" value="1"/>
</dbReference>
<evidence type="ECO:0000256" key="2">
    <source>
        <dbReference type="ARBA" id="ARBA00023273"/>
    </source>
</evidence>
<feature type="region of interest" description="Disordered" evidence="3">
    <location>
        <begin position="1"/>
        <end position="24"/>
    </location>
</feature>
<evidence type="ECO:0000313" key="5">
    <source>
        <dbReference type="WBParaSite" id="maker-unitig_36066-snap-gene-0.2-mRNA-1"/>
    </source>
</evidence>
<feature type="compositionally biased region" description="Polar residues" evidence="3">
    <location>
        <begin position="209"/>
        <end position="225"/>
    </location>
</feature>
<feature type="compositionally biased region" description="Basic and acidic residues" evidence="3">
    <location>
        <begin position="9"/>
        <end position="19"/>
    </location>
</feature>
<dbReference type="Proteomes" id="UP000095280">
    <property type="component" value="Unplaced"/>
</dbReference>
<feature type="compositionally biased region" description="Basic residues" evidence="3">
    <location>
        <begin position="387"/>
        <end position="402"/>
    </location>
</feature>
<evidence type="ECO:0000256" key="3">
    <source>
        <dbReference type="SAM" id="MobiDB-lite"/>
    </source>
</evidence>
<feature type="compositionally biased region" description="Basic residues" evidence="3">
    <location>
        <begin position="329"/>
        <end position="342"/>
    </location>
</feature>
<dbReference type="PANTHER" id="PTHR46613:SF1">
    <property type="entry name" value="RADIAL SPOKE HEAD 10 HOMOLOG B-RELATED"/>
    <property type="match status" value="1"/>
</dbReference>
<reference evidence="5" key="1">
    <citation type="submission" date="2016-11" db="UniProtKB">
        <authorList>
            <consortium name="WormBaseParasite"/>
        </authorList>
    </citation>
    <scope>IDENTIFICATION</scope>
</reference>
<comment type="subcellular location">
    <subcellularLocation>
        <location evidence="1">Cell projection</location>
    </subcellularLocation>
</comment>
<feature type="compositionally biased region" description="Low complexity" evidence="3">
    <location>
        <begin position="305"/>
        <end position="319"/>
    </location>
</feature>
<dbReference type="WBParaSite" id="maker-unitig_36066-snap-gene-0.2-mRNA-1">
    <property type="protein sequence ID" value="maker-unitig_36066-snap-gene-0.2-mRNA-1"/>
    <property type="gene ID" value="maker-unitig_36066-snap-gene-0.2"/>
</dbReference>
<keyword evidence="4" id="KW-1185">Reference proteome</keyword>
<evidence type="ECO:0000256" key="1">
    <source>
        <dbReference type="ARBA" id="ARBA00004316"/>
    </source>
</evidence>
<accession>A0A1I8FJ26</accession>
<feature type="region of interest" description="Disordered" evidence="3">
    <location>
        <begin position="289"/>
        <end position="478"/>
    </location>
</feature>
<keyword evidence="2" id="KW-0966">Cell projection</keyword>
<dbReference type="GO" id="GO:0042995">
    <property type="term" value="C:cell projection"/>
    <property type="evidence" value="ECO:0007669"/>
    <property type="project" value="UniProtKB-SubCell"/>
</dbReference>
<feature type="region of interest" description="Disordered" evidence="3">
    <location>
        <begin position="201"/>
        <end position="225"/>
    </location>
</feature>
<sequence length="789" mass="86282">MVEFPSFTHDGRTTPDHVSIRTRSPLPGEVHSVHSNASVNTLSPGFQLGLDHIFLAGNCSTATLRRRLRQASFVAIHYLDKLRRIYNYYATLARRGNSRTMPNVLTMLQFWRLMKDCRFINDDCGLWQISNYDPLTPETAHNPYKEVVFLDFLNHLVTIAYHLYGNINEVRRRGPPGKLLHQADQGAPAAKRLLSARAACSRTRAGGSTRPQPTPSLSGRCSSSQCQCERGLPTRSRLGFAAPAQWRALHSRPAATPARASRGATAKGSWVLSVRQFLRMLHPLPPLPPAAAAAHRRSRAPRVESAPASTTSVAAPASVDGSSDDPRQRRQRQWRRRGKKRPSLQAAAAPGRAPNEPPPLPDETYLLAPPAATDGGDLGGGRCAAVTRRRNRRSTRSIKNRRQATEVELKEAVPEASSGAVKAPPTGGGAGGRGGAGSLRAPQQQDSKHSARPTAAVARQPGPGQAVHRRRPSGGCWPQIAKVGGTRRLLRCGRRRRRAQPLQQPRQTMICAREASRDGGSRDALRGRLRATCARLRLLRSLMRACGIGYRAELDCRERRMLGRPRQVSWSGTCAAGGTAAELEARQGVSWQDSGGWRGQRELEGQVKLEDRRPAADFRRCSGRTQLPVDGPTRIWCPTITAWAASSMPNEFNITADLFKSYTGVHPIPLLRLLIGCSPTTPATPSTSGSAAREPDPSQYVWARPPTPACTAVTVAWTDPARTACDLLRLRHPVEAVICELPPRSRPLVGIELFRFEGSSDTSCLPPPPRPSRQTTAFTCLQTRPAQNL</sequence>
<name>A0A1I8FJ26_9PLAT</name>
<evidence type="ECO:0000313" key="4">
    <source>
        <dbReference type="Proteomes" id="UP000095280"/>
    </source>
</evidence>
<feature type="compositionally biased region" description="Gly residues" evidence="3">
    <location>
        <begin position="426"/>
        <end position="437"/>
    </location>
</feature>
<dbReference type="AlphaFoldDB" id="A0A1I8FJ26"/>
<protein>
    <submittedName>
        <fullName evidence="5">UL46</fullName>
    </submittedName>
</protein>
<proteinExistence type="predicted"/>